<gene>
    <name evidence="3" type="ORF">DIURU_004817</name>
</gene>
<dbReference type="GO" id="GO:0006629">
    <property type="term" value="P:lipid metabolic process"/>
    <property type="evidence" value="ECO:0007669"/>
    <property type="project" value="InterPro"/>
</dbReference>
<evidence type="ECO:0000256" key="2">
    <source>
        <dbReference type="ARBA" id="ARBA00014286"/>
    </source>
</evidence>
<evidence type="ECO:0000313" key="4">
    <source>
        <dbReference type="Proteomes" id="UP000449547"/>
    </source>
</evidence>
<proteinExistence type="inferred from homology"/>
<dbReference type="InterPro" id="IPR017946">
    <property type="entry name" value="PLC-like_Pdiesterase_TIM-brl"/>
</dbReference>
<dbReference type="OrthoDB" id="4153866at2759"/>
<dbReference type="PANTHER" id="PTHR31571:SF1">
    <property type="entry name" value="ALTERED INHERITANCE OF MITOCHONDRIA PROTEIN 6"/>
    <property type="match status" value="1"/>
</dbReference>
<dbReference type="GeneID" id="54783468"/>
<dbReference type="EMBL" id="SWFT01000149">
    <property type="protein sequence ID" value="KAA8897964.1"/>
    <property type="molecule type" value="Genomic_DNA"/>
</dbReference>
<dbReference type="VEuPathDB" id="FungiDB:DIURU_004817"/>
<sequence length="315" mass="35840">MAGLLSRDVDVASSFNNSIESLTRDVYVKPLHSHNDYWRHDPLIDAVKVGAQSIEADVFVFTEGYTLTQTLPGGKTQDTKFGTDDIYVGHNQVFLKPENTLNALYLDNLYNWLEFSNPKFTPNITLVEAHDTKYSIWWNQPEEPVYLWLDFKTQGNDTYPSVKKYFQRFIDEDYLAYYDTEQQKHVPGPVIVTITGNLPTELVKADSKRYFYLDAPLANLTSDDWGNLSRVASGSLESVLDQQSYKSAQISDFSDDDKKQLKDAFDNAHSKGLKTRVWGDITWPNSVLDSHLRDIFSLGGDFLNVDNLTHAATLL</sequence>
<comment type="similarity">
    <text evidence="1">Belongs to the AIM6 family.</text>
</comment>
<comment type="caution">
    <text evidence="3">The sequence shown here is derived from an EMBL/GenBank/DDBJ whole genome shotgun (WGS) entry which is preliminary data.</text>
</comment>
<dbReference type="PANTHER" id="PTHR31571">
    <property type="entry name" value="ALTERED INHERITANCE OF MITOCHONDRIA PROTEIN 6"/>
    <property type="match status" value="1"/>
</dbReference>
<evidence type="ECO:0000313" key="3">
    <source>
        <dbReference type="EMBL" id="KAA8897964.1"/>
    </source>
</evidence>
<dbReference type="Proteomes" id="UP000449547">
    <property type="component" value="Unassembled WGS sequence"/>
</dbReference>
<dbReference type="GO" id="GO:0008081">
    <property type="term" value="F:phosphoric diester hydrolase activity"/>
    <property type="evidence" value="ECO:0007669"/>
    <property type="project" value="InterPro"/>
</dbReference>
<organism evidence="3 4">
    <name type="scientific">Diutina rugosa</name>
    <name type="common">Yeast</name>
    <name type="synonym">Candida rugosa</name>
    <dbReference type="NCBI Taxonomy" id="5481"/>
    <lineage>
        <taxon>Eukaryota</taxon>
        <taxon>Fungi</taxon>
        <taxon>Dikarya</taxon>
        <taxon>Ascomycota</taxon>
        <taxon>Saccharomycotina</taxon>
        <taxon>Pichiomycetes</taxon>
        <taxon>Debaryomycetaceae</taxon>
        <taxon>Diutina</taxon>
    </lineage>
</organism>
<dbReference type="AlphaFoldDB" id="A0A642UFB7"/>
<dbReference type="RefSeq" id="XP_034010221.1">
    <property type="nucleotide sequence ID" value="XM_034157732.1"/>
</dbReference>
<protein>
    <recommendedName>
        <fullName evidence="2">Altered inheritance of mitochondria protein 6</fullName>
    </recommendedName>
</protein>
<dbReference type="InterPro" id="IPR051236">
    <property type="entry name" value="HAT_RTT109-like"/>
</dbReference>
<name>A0A642UFB7_DIURU</name>
<reference evidence="3 4" key="1">
    <citation type="submission" date="2019-07" db="EMBL/GenBank/DDBJ databases">
        <title>Genome assembly of two rare yeast pathogens: Diutina rugosa and Trichomonascus ciferrii.</title>
        <authorList>
            <person name="Mixao V."/>
            <person name="Saus E."/>
            <person name="Hansen A."/>
            <person name="Lass-Flor C."/>
            <person name="Gabaldon T."/>
        </authorList>
    </citation>
    <scope>NUCLEOTIDE SEQUENCE [LARGE SCALE GENOMIC DNA]</scope>
    <source>
        <strain evidence="3 4">CBS 613</strain>
    </source>
</reference>
<evidence type="ECO:0000256" key="1">
    <source>
        <dbReference type="ARBA" id="ARBA00008858"/>
    </source>
</evidence>
<dbReference type="SUPFAM" id="SSF51695">
    <property type="entry name" value="PLC-like phosphodiesterases"/>
    <property type="match status" value="1"/>
</dbReference>
<dbReference type="OMA" id="VRYWGLP"/>
<keyword evidence="4" id="KW-1185">Reference proteome</keyword>
<accession>A0A642UFB7</accession>